<feature type="transmembrane region" description="Helical" evidence="3">
    <location>
        <begin position="127"/>
        <end position="148"/>
    </location>
</feature>
<feature type="compositionally biased region" description="Low complexity" evidence="2">
    <location>
        <begin position="66"/>
        <end position="99"/>
    </location>
</feature>
<dbReference type="AlphaFoldDB" id="A0A0D0PRQ2"/>
<dbReference type="Pfam" id="PF03816">
    <property type="entry name" value="LytR_cpsA_psr"/>
    <property type="match status" value="1"/>
</dbReference>
<keyword evidence="3" id="KW-0812">Transmembrane</keyword>
<protein>
    <submittedName>
        <fullName evidence="6">Transcriptional regulator</fullName>
    </submittedName>
</protein>
<dbReference type="RefSeq" id="WP_043915437.1">
    <property type="nucleotide sequence ID" value="NZ_JXZB01000004.1"/>
</dbReference>
<dbReference type="OrthoDB" id="9782542at2"/>
<feature type="domain" description="LytR/CpsA/Psr regulator C-terminal" evidence="5">
    <location>
        <begin position="491"/>
        <end position="573"/>
    </location>
</feature>
<dbReference type="STRING" id="2064.TR51_30320"/>
<evidence type="ECO:0000259" key="4">
    <source>
        <dbReference type="Pfam" id="PF03816"/>
    </source>
</evidence>
<accession>A0A0D0PRQ2</accession>
<dbReference type="InterPro" id="IPR004474">
    <property type="entry name" value="LytR_CpsA_psr"/>
</dbReference>
<dbReference type="EMBL" id="JXZB01000004">
    <property type="protein sequence ID" value="KIQ63087.1"/>
    <property type="molecule type" value="Genomic_DNA"/>
</dbReference>
<keyword evidence="7" id="KW-1185">Reference proteome</keyword>
<keyword evidence="3" id="KW-1133">Transmembrane helix</keyword>
<evidence type="ECO:0000313" key="6">
    <source>
        <dbReference type="EMBL" id="KIQ63087.1"/>
    </source>
</evidence>
<feature type="region of interest" description="Disordered" evidence="2">
    <location>
        <begin position="184"/>
        <end position="204"/>
    </location>
</feature>
<feature type="region of interest" description="Disordered" evidence="2">
    <location>
        <begin position="580"/>
        <end position="603"/>
    </location>
</feature>
<name>A0A0D0PRQ2_KITGR</name>
<evidence type="ECO:0000259" key="5">
    <source>
        <dbReference type="Pfam" id="PF13399"/>
    </source>
</evidence>
<comment type="similarity">
    <text evidence="1">Belongs to the LytR/CpsA/Psr (LCP) family.</text>
</comment>
<evidence type="ECO:0000256" key="1">
    <source>
        <dbReference type="ARBA" id="ARBA00006068"/>
    </source>
</evidence>
<dbReference type="PANTHER" id="PTHR33392">
    <property type="entry name" value="POLYISOPRENYL-TEICHOIC ACID--PEPTIDOGLYCAN TEICHOIC ACID TRANSFERASE TAGU"/>
    <property type="match status" value="1"/>
</dbReference>
<feature type="compositionally biased region" description="Basic and acidic residues" evidence="2">
    <location>
        <begin position="26"/>
        <end position="36"/>
    </location>
</feature>
<feature type="compositionally biased region" description="Low complexity" evidence="2">
    <location>
        <begin position="580"/>
        <end position="602"/>
    </location>
</feature>
<evidence type="ECO:0000256" key="2">
    <source>
        <dbReference type="SAM" id="MobiDB-lite"/>
    </source>
</evidence>
<feature type="compositionally biased region" description="Pro residues" evidence="2">
    <location>
        <begin position="470"/>
        <end position="484"/>
    </location>
</feature>
<dbReference type="PANTHER" id="PTHR33392:SF6">
    <property type="entry name" value="POLYISOPRENYL-TEICHOIC ACID--PEPTIDOGLYCAN TEICHOIC ACID TRANSFERASE TAGU"/>
    <property type="match status" value="1"/>
</dbReference>
<sequence length="616" mass="63304">MAGQRAGASDGGAGWWENEPPQGDAYRQDAPYRDDAPSQGVPRRRAGSHDDAPAPGGRAESRRAQARGSAATPPRGAAATPPRSGRRAAPAAEPETESAGGSGAGGRAGSRRAAAQGRRKPRRTKKIIIWSVVGATVAVVGSGGYVYWRLNANISAFDGEGISKDRPAAAEADAQGRRPMNILLIGSDSRSGNNKDLGGGEEGGARSDTTILLHVYADHKHAVGVSFPRDALVNVPKCMLPNKSWTKPQANAMFNSAFSVGNSEQGNPACTQNTVEALTGLRVDHTIVVNFEGFAAMTKAVGGVEVCLPNAIYEKDLNPNLPKKGKEIYPKGVQTVEGQAALDYVRLRHGIGDNSDVGRMQRQQAFLSSLIKSVKSKGMSPTNLLPLADAATKALTVDPDLAGVDKLLNLGTSLKDIDLHDIKFLTTPWHYEKERIGLNHPQVDQLWAALKADRTLDGEDASGGEQSPAPSEPAAPPSSAPPAPTANGAGIKVGVYNGTTTAGLGTKAATTLKGANFTVTSTSNASNQNHATTVVQYGSGQKANAQAVAALFPGATIEAGSTAGIALVLGKDYAAGAGAGTATSGGAADPGPVASSVANSARSADDDVCSNVSYGS</sequence>
<evidence type="ECO:0000313" key="7">
    <source>
        <dbReference type="Proteomes" id="UP000032066"/>
    </source>
</evidence>
<keyword evidence="3" id="KW-0472">Membrane</keyword>
<feature type="region of interest" description="Disordered" evidence="2">
    <location>
        <begin position="1"/>
        <end position="122"/>
    </location>
</feature>
<evidence type="ECO:0000256" key="3">
    <source>
        <dbReference type="SAM" id="Phobius"/>
    </source>
</evidence>
<organism evidence="6 7">
    <name type="scientific">Kitasatospora griseola</name>
    <name type="common">Streptomyces griseolosporeus</name>
    <dbReference type="NCBI Taxonomy" id="2064"/>
    <lineage>
        <taxon>Bacteria</taxon>
        <taxon>Bacillati</taxon>
        <taxon>Actinomycetota</taxon>
        <taxon>Actinomycetes</taxon>
        <taxon>Kitasatosporales</taxon>
        <taxon>Streptomycetaceae</taxon>
        <taxon>Kitasatospora</taxon>
    </lineage>
</organism>
<proteinExistence type="inferred from homology"/>
<dbReference type="InterPro" id="IPR050922">
    <property type="entry name" value="LytR/CpsA/Psr_CW_biosynth"/>
</dbReference>
<feature type="domain" description="Cell envelope-related transcriptional attenuator" evidence="4">
    <location>
        <begin position="206"/>
        <end position="375"/>
    </location>
</feature>
<dbReference type="Gene3D" id="3.30.70.2390">
    <property type="match status" value="1"/>
</dbReference>
<dbReference type="Gene3D" id="3.40.630.190">
    <property type="entry name" value="LCP protein"/>
    <property type="match status" value="1"/>
</dbReference>
<dbReference type="NCBIfam" id="TIGR00350">
    <property type="entry name" value="lytR_cpsA_psr"/>
    <property type="match status" value="1"/>
</dbReference>
<gene>
    <name evidence="6" type="ORF">TR51_30320</name>
</gene>
<dbReference type="PATRIC" id="fig|2064.6.peg.6436"/>
<dbReference type="Proteomes" id="UP000032066">
    <property type="component" value="Unassembled WGS sequence"/>
</dbReference>
<dbReference type="Pfam" id="PF13399">
    <property type="entry name" value="LytR_C"/>
    <property type="match status" value="1"/>
</dbReference>
<feature type="region of interest" description="Disordered" evidence="2">
    <location>
        <begin position="457"/>
        <end position="486"/>
    </location>
</feature>
<reference evidence="6 7" key="1">
    <citation type="submission" date="2015-02" db="EMBL/GenBank/DDBJ databases">
        <title>Draft genome sequence of Kitasatospora griseola MF730-N6, a bafilomycin, terpentecin and satosporin producer.</title>
        <authorList>
            <person name="Arens J.C."/>
            <person name="Haltli B."/>
            <person name="Kerr R.G."/>
        </authorList>
    </citation>
    <scope>NUCLEOTIDE SEQUENCE [LARGE SCALE GENOMIC DNA]</scope>
    <source>
        <strain evidence="6 7">MF730-N6</strain>
    </source>
</reference>
<comment type="caution">
    <text evidence="6">The sequence shown here is derived from an EMBL/GenBank/DDBJ whole genome shotgun (WGS) entry which is preliminary data.</text>
</comment>
<dbReference type="InterPro" id="IPR027381">
    <property type="entry name" value="LytR/CpsA/Psr_C"/>
</dbReference>